<dbReference type="Proteomes" id="UP000061809">
    <property type="component" value="Chromosome"/>
</dbReference>
<evidence type="ECO:0000259" key="1">
    <source>
        <dbReference type="Pfam" id="PF14216"/>
    </source>
</evidence>
<dbReference type="RefSeq" id="WP_029426987.1">
    <property type="nucleotide sequence ID" value="NZ_CP012801.1"/>
</dbReference>
<dbReference type="InterPro" id="IPR025475">
    <property type="entry name" value="DUF4326"/>
</dbReference>
<organism evidence="2 3">
    <name type="scientific">Bacteroides cellulosilyticus</name>
    <dbReference type="NCBI Taxonomy" id="246787"/>
    <lineage>
        <taxon>Bacteria</taxon>
        <taxon>Pseudomonadati</taxon>
        <taxon>Bacteroidota</taxon>
        <taxon>Bacteroidia</taxon>
        <taxon>Bacteroidales</taxon>
        <taxon>Bacteroidaceae</taxon>
        <taxon>Bacteroides</taxon>
    </lineage>
</organism>
<proteinExistence type="predicted"/>
<accession>A0A0P0FQY1</accession>
<dbReference type="KEGG" id="bcel:BcellWH2_00228"/>
<gene>
    <name evidence="2" type="ORF">BcellWH2_00228</name>
</gene>
<dbReference type="PATRIC" id="fig|246787.4.peg.236"/>
<reference evidence="2 3" key="1">
    <citation type="journal article" date="2015" name="Science">
        <title>Genetic determinants of in vivo fitness and diet responsiveness in multiple human gut Bacteroides.</title>
        <authorList>
            <person name="Wu M."/>
            <person name="McNulty N.P."/>
            <person name="Rodionov D.A."/>
            <person name="Khoroshkin M.S."/>
            <person name="Griffin N.W."/>
            <person name="Cheng J."/>
            <person name="Latreille P."/>
            <person name="Kerstetter R.A."/>
            <person name="Terrapon N."/>
            <person name="Henrissat B."/>
            <person name="Osterman A.L."/>
            <person name="Gordon J.I."/>
        </authorList>
    </citation>
    <scope>NUCLEOTIDE SEQUENCE [LARGE SCALE GENOMIC DNA]</scope>
    <source>
        <strain evidence="2 3">WH2</strain>
    </source>
</reference>
<feature type="domain" description="DUF4326" evidence="1">
    <location>
        <begin position="5"/>
        <end position="90"/>
    </location>
</feature>
<sequence>MGKTRVVNIRKESCDVYIGRAGHGKDGYFGNPFRLDAEMARGGTLDRYRKYFYHRLSTDEEFRRRIGELQGKTLGCFCKPNPCHGDIIKEYLDRMEGCIDEIAIEKTYWRGVAYPVREIQAGNDIFRVSVESLRDELANDMRNGVYEAMEASEELDGYCTDEELCTLTDTALYEMYC</sequence>
<evidence type="ECO:0000313" key="3">
    <source>
        <dbReference type="Proteomes" id="UP000061809"/>
    </source>
</evidence>
<dbReference type="Pfam" id="PF14216">
    <property type="entry name" value="DUF4326"/>
    <property type="match status" value="1"/>
</dbReference>
<dbReference type="EMBL" id="CP012801">
    <property type="protein sequence ID" value="ALJ57504.1"/>
    <property type="molecule type" value="Genomic_DNA"/>
</dbReference>
<name>A0A0P0FQY1_9BACE</name>
<dbReference type="AlphaFoldDB" id="A0A0P0FQY1"/>
<protein>
    <recommendedName>
        <fullName evidence="1">DUF4326 domain-containing protein</fullName>
    </recommendedName>
</protein>
<evidence type="ECO:0000313" key="2">
    <source>
        <dbReference type="EMBL" id="ALJ57504.1"/>
    </source>
</evidence>